<protein>
    <submittedName>
        <fullName evidence="8">(2Fe-2S)-binding protein</fullName>
    </submittedName>
</protein>
<dbReference type="Gene3D" id="3.10.20.30">
    <property type="match status" value="1"/>
</dbReference>
<feature type="compositionally biased region" description="Basic and acidic residues" evidence="6">
    <location>
        <begin position="170"/>
        <end position="179"/>
    </location>
</feature>
<keyword evidence="5" id="KW-0411">Iron-sulfur</keyword>
<dbReference type="PROSITE" id="PS00197">
    <property type="entry name" value="2FE2S_FER_1"/>
    <property type="match status" value="1"/>
</dbReference>
<sequence length="179" mass="18609">MPSYTLKVNGQAHTVTVAADTPLLWALRDNLGLVGTKYGCGMGLCGACTVHLNGVPVRSCQTPVSAVGNTPVTTIEGLDPAGAHPLQKAWCDHDVPQCGYCQAGQIMTAAALLKQTPSPTDADIDAAMAGNLCRCGTYVRIRAAIKDAATKKVSLEGPSPDGPRSVRRPTLHESTEAVS</sequence>
<dbReference type="Pfam" id="PF01799">
    <property type="entry name" value="Fer2_2"/>
    <property type="match status" value="1"/>
</dbReference>
<evidence type="ECO:0000313" key="8">
    <source>
        <dbReference type="EMBL" id="RXK55633.1"/>
    </source>
</evidence>
<dbReference type="Proteomes" id="UP000290218">
    <property type="component" value="Unassembled WGS sequence"/>
</dbReference>
<dbReference type="InterPro" id="IPR002888">
    <property type="entry name" value="2Fe-2S-bd"/>
</dbReference>
<dbReference type="InterPro" id="IPR036010">
    <property type="entry name" value="2Fe-2S_ferredoxin-like_sf"/>
</dbReference>
<dbReference type="AlphaFoldDB" id="A0A4Q1C9E9"/>
<dbReference type="InterPro" id="IPR006058">
    <property type="entry name" value="2Fe2S_fd_BS"/>
</dbReference>
<accession>A0A4Q1C9E9</accession>
<evidence type="ECO:0000256" key="5">
    <source>
        <dbReference type="ARBA" id="ARBA00023014"/>
    </source>
</evidence>
<evidence type="ECO:0000256" key="1">
    <source>
        <dbReference type="ARBA" id="ARBA00022714"/>
    </source>
</evidence>
<dbReference type="FunFam" id="1.10.150.120:FF:000003">
    <property type="entry name" value="Carbon monoxide dehydrogenase, small subunit"/>
    <property type="match status" value="1"/>
</dbReference>
<dbReference type="CDD" id="cd00207">
    <property type="entry name" value="fer2"/>
    <property type="match status" value="1"/>
</dbReference>
<dbReference type="InterPro" id="IPR036884">
    <property type="entry name" value="2Fe-2S-bd_dom_sf"/>
</dbReference>
<dbReference type="InterPro" id="IPR051452">
    <property type="entry name" value="Diverse_Oxidoreductases"/>
</dbReference>
<evidence type="ECO:0000256" key="3">
    <source>
        <dbReference type="ARBA" id="ARBA00023002"/>
    </source>
</evidence>
<dbReference type="PANTHER" id="PTHR44379:SF2">
    <property type="entry name" value="BLR6218 PROTEIN"/>
    <property type="match status" value="1"/>
</dbReference>
<keyword evidence="2" id="KW-0479">Metal-binding</keyword>
<keyword evidence="4" id="KW-0408">Iron</keyword>
<evidence type="ECO:0000256" key="2">
    <source>
        <dbReference type="ARBA" id="ARBA00022723"/>
    </source>
</evidence>
<dbReference type="PANTHER" id="PTHR44379">
    <property type="entry name" value="OXIDOREDUCTASE WITH IRON-SULFUR SUBUNIT"/>
    <property type="match status" value="1"/>
</dbReference>
<dbReference type="SUPFAM" id="SSF47741">
    <property type="entry name" value="CO dehydrogenase ISP C-domain like"/>
    <property type="match status" value="1"/>
</dbReference>
<keyword evidence="3" id="KW-0560">Oxidoreductase</keyword>
<feature type="region of interest" description="Disordered" evidence="6">
    <location>
        <begin position="151"/>
        <end position="179"/>
    </location>
</feature>
<reference evidence="8 9" key="1">
    <citation type="submission" date="2019-01" db="EMBL/GenBank/DDBJ databases">
        <title>Lacunisphaera sp. strain TWA-58.</title>
        <authorList>
            <person name="Chen W.-M."/>
        </authorList>
    </citation>
    <scope>NUCLEOTIDE SEQUENCE [LARGE SCALE GENOMIC DNA]</scope>
    <source>
        <strain evidence="8 9">TWA-58</strain>
    </source>
</reference>
<dbReference type="Pfam" id="PF00111">
    <property type="entry name" value="Fer2"/>
    <property type="match status" value="1"/>
</dbReference>
<dbReference type="InterPro" id="IPR001041">
    <property type="entry name" value="2Fe-2S_ferredoxin-type"/>
</dbReference>
<dbReference type="PROSITE" id="PS51085">
    <property type="entry name" value="2FE2S_FER_2"/>
    <property type="match status" value="1"/>
</dbReference>
<evidence type="ECO:0000256" key="4">
    <source>
        <dbReference type="ARBA" id="ARBA00023004"/>
    </source>
</evidence>
<comment type="caution">
    <text evidence="8">The sequence shown here is derived from an EMBL/GenBank/DDBJ whole genome shotgun (WGS) entry which is preliminary data.</text>
</comment>
<evidence type="ECO:0000256" key="6">
    <source>
        <dbReference type="SAM" id="MobiDB-lite"/>
    </source>
</evidence>
<dbReference type="GO" id="GO:0046872">
    <property type="term" value="F:metal ion binding"/>
    <property type="evidence" value="ECO:0007669"/>
    <property type="project" value="UniProtKB-KW"/>
</dbReference>
<keyword evidence="9" id="KW-1185">Reference proteome</keyword>
<dbReference type="RefSeq" id="WP_129046998.1">
    <property type="nucleotide sequence ID" value="NZ_SDHX01000001.1"/>
</dbReference>
<keyword evidence="1" id="KW-0001">2Fe-2S</keyword>
<dbReference type="Gene3D" id="1.10.150.120">
    <property type="entry name" value="[2Fe-2S]-binding domain"/>
    <property type="match status" value="1"/>
</dbReference>
<dbReference type="EMBL" id="SDHX01000001">
    <property type="protein sequence ID" value="RXK55633.1"/>
    <property type="molecule type" value="Genomic_DNA"/>
</dbReference>
<feature type="domain" description="2Fe-2S ferredoxin-type" evidence="7">
    <location>
        <begin position="2"/>
        <end position="78"/>
    </location>
</feature>
<dbReference type="GO" id="GO:0016491">
    <property type="term" value="F:oxidoreductase activity"/>
    <property type="evidence" value="ECO:0007669"/>
    <property type="project" value="UniProtKB-KW"/>
</dbReference>
<dbReference type="OrthoDB" id="9796880at2"/>
<proteinExistence type="predicted"/>
<evidence type="ECO:0000313" key="9">
    <source>
        <dbReference type="Proteomes" id="UP000290218"/>
    </source>
</evidence>
<dbReference type="SUPFAM" id="SSF54292">
    <property type="entry name" value="2Fe-2S ferredoxin-like"/>
    <property type="match status" value="1"/>
</dbReference>
<organism evidence="8 9">
    <name type="scientific">Oleiharenicola lentus</name>
    <dbReference type="NCBI Taxonomy" id="2508720"/>
    <lineage>
        <taxon>Bacteria</taxon>
        <taxon>Pseudomonadati</taxon>
        <taxon>Verrucomicrobiota</taxon>
        <taxon>Opitutia</taxon>
        <taxon>Opitutales</taxon>
        <taxon>Opitutaceae</taxon>
        <taxon>Oleiharenicola</taxon>
    </lineage>
</organism>
<dbReference type="GO" id="GO:0051537">
    <property type="term" value="F:2 iron, 2 sulfur cluster binding"/>
    <property type="evidence" value="ECO:0007669"/>
    <property type="project" value="UniProtKB-KW"/>
</dbReference>
<name>A0A4Q1C9E9_9BACT</name>
<dbReference type="InterPro" id="IPR012675">
    <property type="entry name" value="Beta-grasp_dom_sf"/>
</dbReference>
<evidence type="ECO:0000259" key="7">
    <source>
        <dbReference type="PROSITE" id="PS51085"/>
    </source>
</evidence>
<gene>
    <name evidence="8" type="ORF">ESB00_07025</name>
</gene>